<evidence type="ECO:0000313" key="2">
    <source>
        <dbReference type="Proteomes" id="UP000015106"/>
    </source>
</evidence>
<reference evidence="1" key="2">
    <citation type="submission" date="2018-03" db="EMBL/GenBank/DDBJ databases">
        <title>The Triticum urartu genome reveals the dynamic nature of wheat genome evolution.</title>
        <authorList>
            <person name="Ling H."/>
            <person name="Ma B."/>
            <person name="Shi X."/>
            <person name="Liu H."/>
            <person name="Dong L."/>
            <person name="Sun H."/>
            <person name="Cao Y."/>
            <person name="Gao Q."/>
            <person name="Zheng S."/>
            <person name="Li Y."/>
            <person name="Yu Y."/>
            <person name="Du H."/>
            <person name="Qi M."/>
            <person name="Li Y."/>
            <person name="Yu H."/>
            <person name="Cui Y."/>
            <person name="Wang N."/>
            <person name="Chen C."/>
            <person name="Wu H."/>
            <person name="Zhao Y."/>
            <person name="Zhang J."/>
            <person name="Li Y."/>
            <person name="Zhou W."/>
            <person name="Zhang B."/>
            <person name="Hu W."/>
            <person name="Eijk M."/>
            <person name="Tang J."/>
            <person name="Witsenboer H."/>
            <person name="Zhao S."/>
            <person name="Li Z."/>
            <person name="Zhang A."/>
            <person name="Wang D."/>
            <person name="Liang C."/>
        </authorList>
    </citation>
    <scope>NUCLEOTIDE SEQUENCE [LARGE SCALE GENOMIC DNA]</scope>
    <source>
        <strain evidence="1">cv. G1812</strain>
    </source>
</reference>
<proteinExistence type="predicted"/>
<organism evidence="1 2">
    <name type="scientific">Triticum urartu</name>
    <name type="common">Red wild einkorn</name>
    <name type="synonym">Crithodium urartu</name>
    <dbReference type="NCBI Taxonomy" id="4572"/>
    <lineage>
        <taxon>Eukaryota</taxon>
        <taxon>Viridiplantae</taxon>
        <taxon>Streptophyta</taxon>
        <taxon>Embryophyta</taxon>
        <taxon>Tracheophyta</taxon>
        <taxon>Spermatophyta</taxon>
        <taxon>Magnoliopsida</taxon>
        <taxon>Liliopsida</taxon>
        <taxon>Poales</taxon>
        <taxon>Poaceae</taxon>
        <taxon>BOP clade</taxon>
        <taxon>Pooideae</taxon>
        <taxon>Triticodae</taxon>
        <taxon>Triticeae</taxon>
        <taxon>Triticinae</taxon>
        <taxon>Triticum</taxon>
    </lineage>
</organism>
<dbReference type="EnsemblPlants" id="TuG1812G0100002220.01.T01">
    <property type="protein sequence ID" value="TuG1812G0100002220.01.T01"/>
    <property type="gene ID" value="TuG1812G0100002220.01"/>
</dbReference>
<sequence length="82" mass="9066">ACGRSSPAPPFFRRVREATGERLRETAPAPPFFHRVREATGERLRETARPLLPPPVHPSMLCAHLHILMSSSTTSGFTSVKC</sequence>
<reference evidence="2" key="1">
    <citation type="journal article" date="2013" name="Nature">
        <title>Draft genome of the wheat A-genome progenitor Triticum urartu.</title>
        <authorList>
            <person name="Ling H.Q."/>
            <person name="Zhao S."/>
            <person name="Liu D."/>
            <person name="Wang J."/>
            <person name="Sun H."/>
            <person name="Zhang C."/>
            <person name="Fan H."/>
            <person name="Li D."/>
            <person name="Dong L."/>
            <person name="Tao Y."/>
            <person name="Gao C."/>
            <person name="Wu H."/>
            <person name="Li Y."/>
            <person name="Cui Y."/>
            <person name="Guo X."/>
            <person name="Zheng S."/>
            <person name="Wang B."/>
            <person name="Yu K."/>
            <person name="Liang Q."/>
            <person name="Yang W."/>
            <person name="Lou X."/>
            <person name="Chen J."/>
            <person name="Feng M."/>
            <person name="Jian J."/>
            <person name="Zhang X."/>
            <person name="Luo G."/>
            <person name="Jiang Y."/>
            <person name="Liu J."/>
            <person name="Wang Z."/>
            <person name="Sha Y."/>
            <person name="Zhang B."/>
            <person name="Wu H."/>
            <person name="Tang D."/>
            <person name="Shen Q."/>
            <person name="Xue P."/>
            <person name="Zou S."/>
            <person name="Wang X."/>
            <person name="Liu X."/>
            <person name="Wang F."/>
            <person name="Yang Y."/>
            <person name="An X."/>
            <person name="Dong Z."/>
            <person name="Zhang K."/>
            <person name="Zhang X."/>
            <person name="Luo M.C."/>
            <person name="Dvorak J."/>
            <person name="Tong Y."/>
            <person name="Wang J."/>
            <person name="Yang H."/>
            <person name="Li Z."/>
            <person name="Wang D."/>
            <person name="Zhang A."/>
            <person name="Wang J."/>
        </authorList>
    </citation>
    <scope>NUCLEOTIDE SEQUENCE</scope>
    <source>
        <strain evidence="2">cv. G1812</strain>
    </source>
</reference>
<dbReference type="Gramene" id="TuG1812G0100002220.01.T01">
    <property type="protein sequence ID" value="TuG1812G0100002220.01.T01"/>
    <property type="gene ID" value="TuG1812G0100002220.01"/>
</dbReference>
<protein>
    <submittedName>
        <fullName evidence="1">Uncharacterized protein</fullName>
    </submittedName>
</protein>
<accession>A0A8R7P0E1</accession>
<reference evidence="1" key="3">
    <citation type="submission" date="2022-06" db="UniProtKB">
        <authorList>
            <consortium name="EnsemblPlants"/>
        </authorList>
    </citation>
    <scope>IDENTIFICATION</scope>
</reference>
<dbReference type="Proteomes" id="UP000015106">
    <property type="component" value="Chromosome 1"/>
</dbReference>
<evidence type="ECO:0000313" key="1">
    <source>
        <dbReference type="EnsemblPlants" id="TuG1812G0100002220.01.T01"/>
    </source>
</evidence>
<dbReference type="AlphaFoldDB" id="A0A8R7P0E1"/>
<keyword evidence="2" id="KW-1185">Reference proteome</keyword>
<name>A0A8R7P0E1_TRIUA</name>